<accession>A0A6L5Z4A8</accession>
<keyword evidence="3" id="KW-1185">Reference proteome</keyword>
<evidence type="ECO:0000313" key="2">
    <source>
        <dbReference type="EMBL" id="MSU91159.1"/>
    </source>
</evidence>
<dbReference type="Proteomes" id="UP000474957">
    <property type="component" value="Unassembled WGS sequence"/>
</dbReference>
<sequence>MRDSSAHAADRGGVRMTRYIAAAAVLLATAALAGPDEVALPDGYQERFVNYLDVDRLDRNRVRKMYVSPEAHAAAQAGAPLPDGTVLIMEDHDAQIGADGAPMFGADGRLIALEPVVNIFVMETNAAWSTANETWDYAWYLPDGSPRPDASFDGCFSCHASRAERDYTFTYWTFLRDRAE</sequence>
<dbReference type="Gene3D" id="3.50.70.20">
    <property type="entry name" value="Cytochrome P460"/>
    <property type="match status" value="1"/>
</dbReference>
<reference evidence="2 3" key="1">
    <citation type="submission" date="2019-10" db="EMBL/GenBank/DDBJ databases">
        <title>Cognatihalovulum marinum gen. nov. sp. nov., a new member of the family Rhodobacteraceae isolated from deep seawater of the Northwest Indian Ocean.</title>
        <authorList>
            <person name="Ruan C."/>
            <person name="Wang J."/>
            <person name="Zheng X."/>
            <person name="Song L."/>
            <person name="Zhu Y."/>
            <person name="Huang Y."/>
            <person name="Lu Z."/>
            <person name="Du W."/>
            <person name="Huang L."/>
            <person name="Dai X."/>
        </authorList>
    </citation>
    <scope>NUCLEOTIDE SEQUENCE [LARGE SCALE GENOMIC DNA]</scope>
    <source>
        <strain evidence="2 3">2CG4</strain>
    </source>
</reference>
<protein>
    <recommendedName>
        <fullName evidence="1">Cytochrome P460 domain-containing protein</fullName>
    </recommendedName>
</protein>
<gene>
    <name evidence="2" type="ORF">GE300_16340</name>
</gene>
<name>A0A6L5Z4A8_9RHOB</name>
<proteinExistence type="predicted"/>
<dbReference type="AlphaFoldDB" id="A0A6L5Z4A8"/>
<dbReference type="InterPro" id="IPR038142">
    <property type="entry name" value="Cytochrome_P460_sp"/>
</dbReference>
<dbReference type="Pfam" id="PF16694">
    <property type="entry name" value="Cytochrome_P460"/>
    <property type="match status" value="1"/>
</dbReference>
<dbReference type="CDD" id="cd20716">
    <property type="entry name" value="cyt_P460_fam"/>
    <property type="match status" value="1"/>
</dbReference>
<organism evidence="2 3">
    <name type="scientific">Halovulum marinum</name>
    <dbReference type="NCBI Taxonomy" id="2662447"/>
    <lineage>
        <taxon>Bacteria</taxon>
        <taxon>Pseudomonadati</taxon>
        <taxon>Pseudomonadota</taxon>
        <taxon>Alphaproteobacteria</taxon>
        <taxon>Rhodobacterales</taxon>
        <taxon>Paracoccaceae</taxon>
        <taxon>Halovulum</taxon>
    </lineage>
</organism>
<dbReference type="InterPro" id="IPR032033">
    <property type="entry name" value="Cytochrome_P460"/>
</dbReference>
<feature type="domain" description="Cytochrome P460" evidence="1">
    <location>
        <begin position="41"/>
        <end position="170"/>
    </location>
</feature>
<comment type="caution">
    <text evidence="2">The sequence shown here is derived from an EMBL/GenBank/DDBJ whole genome shotgun (WGS) entry which is preliminary data.</text>
</comment>
<evidence type="ECO:0000313" key="3">
    <source>
        <dbReference type="Proteomes" id="UP000474957"/>
    </source>
</evidence>
<evidence type="ECO:0000259" key="1">
    <source>
        <dbReference type="Pfam" id="PF16694"/>
    </source>
</evidence>
<dbReference type="EMBL" id="WIND01000016">
    <property type="protein sequence ID" value="MSU91159.1"/>
    <property type="molecule type" value="Genomic_DNA"/>
</dbReference>